<dbReference type="CDD" id="cd00167">
    <property type="entry name" value="SANT"/>
    <property type="match status" value="1"/>
</dbReference>
<evidence type="ECO:0000313" key="4">
    <source>
        <dbReference type="Proteomes" id="UP001530377"/>
    </source>
</evidence>
<feature type="region of interest" description="Disordered" evidence="1">
    <location>
        <begin position="913"/>
        <end position="939"/>
    </location>
</feature>
<feature type="region of interest" description="Disordered" evidence="1">
    <location>
        <begin position="1"/>
        <end position="105"/>
    </location>
</feature>
<feature type="domain" description="Myb-like" evidence="2">
    <location>
        <begin position="1151"/>
        <end position="1195"/>
    </location>
</feature>
<feature type="compositionally biased region" description="Polar residues" evidence="1">
    <location>
        <begin position="250"/>
        <end position="259"/>
    </location>
</feature>
<name>A0ABD3SNV2_9STRA</name>
<feature type="region of interest" description="Disordered" evidence="1">
    <location>
        <begin position="119"/>
        <end position="302"/>
    </location>
</feature>
<evidence type="ECO:0000313" key="3">
    <source>
        <dbReference type="EMBL" id="KAL3826244.1"/>
    </source>
</evidence>
<dbReference type="InterPro" id="IPR009057">
    <property type="entry name" value="Homeodomain-like_sf"/>
</dbReference>
<feature type="compositionally biased region" description="Low complexity" evidence="1">
    <location>
        <begin position="916"/>
        <end position="939"/>
    </location>
</feature>
<feature type="compositionally biased region" description="Acidic residues" evidence="1">
    <location>
        <begin position="492"/>
        <end position="501"/>
    </location>
</feature>
<feature type="compositionally biased region" description="Low complexity" evidence="1">
    <location>
        <begin position="858"/>
        <end position="867"/>
    </location>
</feature>
<feature type="domain" description="Myb-like" evidence="2">
    <location>
        <begin position="1049"/>
        <end position="1101"/>
    </location>
</feature>
<feature type="region of interest" description="Disordered" evidence="1">
    <location>
        <begin position="445"/>
        <end position="550"/>
    </location>
</feature>
<feature type="region of interest" description="Disordered" evidence="1">
    <location>
        <begin position="648"/>
        <end position="690"/>
    </location>
</feature>
<dbReference type="EMBL" id="JALLPB020000025">
    <property type="protein sequence ID" value="KAL3826244.1"/>
    <property type="molecule type" value="Genomic_DNA"/>
</dbReference>
<feature type="compositionally biased region" description="Acidic residues" evidence="1">
    <location>
        <begin position="455"/>
        <end position="485"/>
    </location>
</feature>
<reference evidence="3 4" key="1">
    <citation type="submission" date="2024-10" db="EMBL/GenBank/DDBJ databases">
        <title>Updated reference genomes for cyclostephanoid diatoms.</title>
        <authorList>
            <person name="Roberts W.R."/>
            <person name="Alverson A.J."/>
        </authorList>
    </citation>
    <scope>NUCLEOTIDE SEQUENCE [LARGE SCALE GENOMIC DNA]</scope>
    <source>
        <strain evidence="3 4">AJA228-03</strain>
    </source>
</reference>
<feature type="compositionally biased region" description="Basic and acidic residues" evidence="1">
    <location>
        <begin position="46"/>
        <end position="62"/>
    </location>
</feature>
<accession>A0ABD3SNV2</accession>
<organism evidence="3 4">
    <name type="scientific">Cyclostephanos tholiformis</name>
    <dbReference type="NCBI Taxonomy" id="382380"/>
    <lineage>
        <taxon>Eukaryota</taxon>
        <taxon>Sar</taxon>
        <taxon>Stramenopiles</taxon>
        <taxon>Ochrophyta</taxon>
        <taxon>Bacillariophyta</taxon>
        <taxon>Coscinodiscophyceae</taxon>
        <taxon>Thalassiosirophycidae</taxon>
        <taxon>Stephanodiscales</taxon>
        <taxon>Stephanodiscaceae</taxon>
        <taxon>Cyclostephanos</taxon>
    </lineage>
</organism>
<feature type="compositionally biased region" description="Low complexity" evidence="1">
    <location>
        <begin position="744"/>
        <end position="761"/>
    </location>
</feature>
<dbReference type="SUPFAM" id="SSF46689">
    <property type="entry name" value="Homeodomain-like"/>
    <property type="match status" value="1"/>
</dbReference>
<feature type="compositionally biased region" description="Gly residues" evidence="1">
    <location>
        <begin position="130"/>
        <end position="143"/>
    </location>
</feature>
<keyword evidence="4" id="KW-1185">Reference proteome</keyword>
<feature type="compositionally biased region" description="Low complexity" evidence="1">
    <location>
        <begin position="201"/>
        <end position="241"/>
    </location>
</feature>
<dbReference type="Gene3D" id="1.10.10.60">
    <property type="entry name" value="Homeodomain-like"/>
    <property type="match status" value="1"/>
</dbReference>
<feature type="region of interest" description="Disordered" evidence="1">
    <location>
        <begin position="741"/>
        <end position="772"/>
    </location>
</feature>
<sequence>MKSEEFSSPGVKKRASSRIRAMARDDVTNSAAADIDPPTDAADADGVCKNDDAPTEVPRGEENGGMGGESNAPGTTTTTACSSLPGGGICPPIIPTPPPSASDLAERNRLSLAYAMGGNASVAPSLGDGSIDGGGGGESSGRGGGRRQRGPTPPQPTAPAPSSGVGCGGRGGRKKIAAPPRPRGSGDAAPSPPPPSPGYPPASELISDVVRALASRAASAEAEAAGDRVAPPPSSSTTTSSHQEGIDVDTTATTNNVASNKRGRPRKDETTTTTRQRRKGAGRPRKVILPPPGTIINDKDNDAATMPQDDAMRGSAPSVRILDDVNGVVDPETNVVDDDRGVGGAYDGLHGEKQGGVVVAAGPYEPLPLKRSPSVYYDEEYARFMRSIIGDDQTVFTFATLRTTTTTLNDDVDAVGGDGTGAALAALEGDVGTVVGSHFETTLEDDDVSYHLTSDDDNGDDDDDDDDDDDVDDDDEEIEEDDGDGDDKTEVGSEEVADECDPFAPETQSSFSVEGSLPVDPPPRMGDGGENNDDGPCHLSPDGRANDEYYDEEGDDLFDKLVGEIEELMEEDLEAAAMASLIGGVSAEVACGGGGDSSVAPIRWDGGVGGGSTNRGVAVGAIDRGLSSRGPGGNAGVVMGMMQQRAITTPGASTKKKKSTTTVVTTPPPCSMGDGGRADGDDATSSGEGGAIEVPAVSIDQMARLRSIMARHHQLLLQQATLSVRAAYVQKVRKDGVSPLKVGSNATLSPTTATTTNGGRRPAQRGDCSTLPESRLDTRSLTFCSNPYAGSGCSYPNDFFGGETPEELSESLDGAVGMLQDLEQNWKDAVRNSIQLPPITALPTVDASQAHGVGGGESALSSASLSEHSNNKNTTVNKAVGITSDSLNGGNRRLTRSAFTKTLRDRELEMNNNSAGLSLDDSGSSSPAKHHQSSSSSLSMVIHATSRISVFDIRGLSRLKESFSALDNSVKDIQMGREKGKNKDGINILSPELHGQACEILLKHARAEIDMTYLPGGTPDLGECLTHAPEAFDEPNKVNHPLTRKQEAELRMNRHTFTAGEDNLILRGVNLYGEKEWCLVSDRYLPDRVVNSISQRYNKLCFLIYRANGIEIDDKGRLAPIPTFPKGVTYDVTKCMNIKPARAPTTMNVHRWTLEEDVAILKAVPIMGSLWAEICTRLMTHRDRGHIRKRYQVLQRRIPKGVTKMNMKYLKCPAEQRSKSPPKSPKRAQAMRSPAKKREIKKKITLKSAGHSRVVSSHKQPRAGTESASPAKIFQLAAQAHKQQPPVSPIKSSAPGLHMNSSNNASRALFQALETVQSERLETSPETRVVASVLGGFSQGSRLDSFRPPEYEEYSHMGVEKILCNNDDWSQASRIRRLIEAGAAESNHVRDHRLGDAEMPSYVGDELPMYQILDGEASGLSVINGNGEHADGETYQRKSILTSVLSNARKRQSDTAFPSTPTIFASPSQNSALAAPEGYPSSIPSSAISFNLNTPSKEGLDTKEELSMNQEFYEYFMSEKSRHGTEMSVASPPKTTMLMSPIKIGKLAPATPLSQYGAIESISGPLDGDNSLFDAVAALKDLSNSAPNTPSKLLRPRDGTQSPARCDQESTDPESKDDWTVSRKRPKTSFFGQVKAKVEERKTS</sequence>
<gene>
    <name evidence="3" type="ORF">ACHAXA_006272</name>
</gene>
<feature type="compositionally biased region" description="Polar residues" evidence="1">
    <location>
        <begin position="72"/>
        <end position="82"/>
    </location>
</feature>
<feature type="compositionally biased region" description="Basic residues" evidence="1">
    <location>
        <begin position="275"/>
        <end position="286"/>
    </location>
</feature>
<feature type="compositionally biased region" description="Pro residues" evidence="1">
    <location>
        <begin position="190"/>
        <end position="200"/>
    </location>
</feature>
<feature type="region of interest" description="Disordered" evidence="1">
    <location>
        <begin position="1211"/>
        <end position="1268"/>
    </location>
</feature>
<dbReference type="SMART" id="SM00717">
    <property type="entry name" value="SANT"/>
    <property type="match status" value="2"/>
</dbReference>
<proteinExistence type="predicted"/>
<dbReference type="Proteomes" id="UP001530377">
    <property type="component" value="Unassembled WGS sequence"/>
</dbReference>
<feature type="region of interest" description="Disordered" evidence="1">
    <location>
        <begin position="1584"/>
        <end position="1644"/>
    </location>
</feature>
<feature type="compositionally biased region" description="Low complexity" evidence="1">
    <location>
        <begin position="31"/>
        <end position="45"/>
    </location>
</feature>
<evidence type="ECO:0000256" key="1">
    <source>
        <dbReference type="SAM" id="MobiDB-lite"/>
    </source>
</evidence>
<dbReference type="PROSITE" id="PS50090">
    <property type="entry name" value="MYB_LIKE"/>
    <property type="match status" value="2"/>
</dbReference>
<protein>
    <recommendedName>
        <fullName evidence="2">Myb-like domain-containing protein</fullName>
    </recommendedName>
</protein>
<feature type="region of interest" description="Disordered" evidence="1">
    <location>
        <begin position="848"/>
        <end position="874"/>
    </location>
</feature>
<evidence type="ECO:0000259" key="2">
    <source>
        <dbReference type="PROSITE" id="PS50090"/>
    </source>
</evidence>
<comment type="caution">
    <text evidence="3">The sequence shown here is derived from an EMBL/GenBank/DDBJ whole genome shotgun (WGS) entry which is preliminary data.</text>
</comment>
<feature type="compositionally biased region" description="Basic residues" evidence="1">
    <location>
        <begin position="1234"/>
        <end position="1245"/>
    </location>
</feature>
<dbReference type="InterPro" id="IPR001005">
    <property type="entry name" value="SANT/Myb"/>
</dbReference>